<protein>
    <recommendedName>
        <fullName evidence="2">DDHD domain-containing protein</fullName>
    </recommendedName>
</protein>
<feature type="region of interest" description="Disordered" evidence="1">
    <location>
        <begin position="359"/>
        <end position="385"/>
    </location>
</feature>
<dbReference type="InterPro" id="IPR029058">
    <property type="entry name" value="AB_hydrolase_fold"/>
</dbReference>
<dbReference type="OrthoDB" id="431378at2759"/>
<feature type="region of interest" description="Disordered" evidence="1">
    <location>
        <begin position="453"/>
        <end position="578"/>
    </location>
</feature>
<dbReference type="GO" id="GO:0004620">
    <property type="term" value="F:phospholipase activity"/>
    <property type="evidence" value="ECO:0007669"/>
    <property type="project" value="TreeGrafter"/>
</dbReference>
<feature type="region of interest" description="Disordered" evidence="1">
    <location>
        <begin position="263"/>
        <end position="288"/>
    </location>
</feature>
<keyword evidence="4" id="KW-1185">Reference proteome</keyword>
<dbReference type="GO" id="GO:0005737">
    <property type="term" value="C:cytoplasm"/>
    <property type="evidence" value="ECO:0007669"/>
    <property type="project" value="TreeGrafter"/>
</dbReference>
<feature type="region of interest" description="Disordered" evidence="1">
    <location>
        <begin position="634"/>
        <end position="690"/>
    </location>
</feature>
<feature type="compositionally biased region" description="Basic and acidic residues" evidence="1">
    <location>
        <begin position="316"/>
        <end position="325"/>
    </location>
</feature>
<dbReference type="InterPro" id="IPR004177">
    <property type="entry name" value="DDHD_dom"/>
</dbReference>
<feature type="compositionally biased region" description="Basic and acidic residues" evidence="1">
    <location>
        <begin position="370"/>
        <end position="385"/>
    </location>
</feature>
<proteinExistence type="predicted"/>
<comment type="caution">
    <text evidence="3">The sequence shown here is derived from an EMBL/GenBank/DDBJ whole genome shotgun (WGS) entry which is preliminary data.</text>
</comment>
<evidence type="ECO:0000313" key="4">
    <source>
        <dbReference type="Proteomes" id="UP000605846"/>
    </source>
</evidence>
<dbReference type="SMART" id="SM01127">
    <property type="entry name" value="DDHD"/>
    <property type="match status" value="1"/>
</dbReference>
<evidence type="ECO:0000256" key="1">
    <source>
        <dbReference type="SAM" id="MobiDB-lite"/>
    </source>
</evidence>
<dbReference type="PANTHER" id="PTHR23509">
    <property type="entry name" value="PA-PL1 PHOSPHOLIPASE FAMILY"/>
    <property type="match status" value="1"/>
</dbReference>
<dbReference type="SUPFAM" id="SSF53474">
    <property type="entry name" value="alpha/beta-Hydrolases"/>
    <property type="match status" value="1"/>
</dbReference>
<dbReference type="Proteomes" id="UP000605846">
    <property type="component" value="Unassembled WGS sequence"/>
</dbReference>
<dbReference type="PANTHER" id="PTHR23509:SF10">
    <property type="entry name" value="LD21067P"/>
    <property type="match status" value="1"/>
</dbReference>
<dbReference type="InterPro" id="IPR058055">
    <property type="entry name" value="PA-PLA1"/>
</dbReference>
<feature type="compositionally biased region" description="Basic residues" evidence="1">
    <location>
        <begin position="453"/>
        <end position="462"/>
    </location>
</feature>
<feature type="compositionally biased region" description="Low complexity" evidence="1">
    <location>
        <begin position="263"/>
        <end position="277"/>
    </location>
</feature>
<feature type="region of interest" description="Disordered" evidence="1">
    <location>
        <begin position="313"/>
        <end position="336"/>
    </location>
</feature>
<name>A0A8H7C0E4_9FUNG</name>
<evidence type="ECO:0000259" key="2">
    <source>
        <dbReference type="PROSITE" id="PS51043"/>
    </source>
</evidence>
<dbReference type="EMBL" id="JABAYA010000010">
    <property type="protein sequence ID" value="KAF7731447.1"/>
    <property type="molecule type" value="Genomic_DNA"/>
</dbReference>
<gene>
    <name evidence="3" type="ORF">EC973_000255</name>
</gene>
<evidence type="ECO:0000313" key="3">
    <source>
        <dbReference type="EMBL" id="KAF7731447.1"/>
    </source>
</evidence>
<feature type="compositionally biased region" description="Basic and acidic residues" evidence="1">
    <location>
        <begin position="478"/>
        <end position="505"/>
    </location>
</feature>
<dbReference type="PROSITE" id="PS51043">
    <property type="entry name" value="DDHD"/>
    <property type="match status" value="1"/>
</dbReference>
<dbReference type="AlphaFoldDB" id="A0A8H7C0E4"/>
<dbReference type="GO" id="GO:0046872">
    <property type="term" value="F:metal ion binding"/>
    <property type="evidence" value="ECO:0007669"/>
    <property type="project" value="InterPro"/>
</dbReference>
<accession>A0A8H7C0E4</accession>
<feature type="compositionally biased region" description="Basic and acidic residues" evidence="1">
    <location>
        <begin position="278"/>
        <end position="288"/>
    </location>
</feature>
<reference evidence="3" key="1">
    <citation type="submission" date="2020-01" db="EMBL/GenBank/DDBJ databases">
        <title>Genome Sequencing of Three Apophysomyces-Like Fungal Strains Confirms a Novel Fungal Genus in the Mucoromycota with divergent Burkholderia-like Endosymbiotic Bacteria.</title>
        <authorList>
            <person name="Stajich J.E."/>
            <person name="Macias A.M."/>
            <person name="Carter-House D."/>
            <person name="Lovett B."/>
            <person name="Kasson L.R."/>
            <person name="Berry K."/>
            <person name="Grigoriev I."/>
            <person name="Chang Y."/>
            <person name="Spatafora J."/>
            <person name="Kasson M.T."/>
        </authorList>
    </citation>
    <scope>NUCLEOTIDE SEQUENCE</scope>
    <source>
        <strain evidence="3">NRRL A-21654</strain>
    </source>
</reference>
<organism evidence="3 4">
    <name type="scientific">Apophysomyces ossiformis</name>
    <dbReference type="NCBI Taxonomy" id="679940"/>
    <lineage>
        <taxon>Eukaryota</taxon>
        <taxon>Fungi</taxon>
        <taxon>Fungi incertae sedis</taxon>
        <taxon>Mucoromycota</taxon>
        <taxon>Mucoromycotina</taxon>
        <taxon>Mucoromycetes</taxon>
        <taxon>Mucorales</taxon>
        <taxon>Mucorineae</taxon>
        <taxon>Mucoraceae</taxon>
        <taxon>Apophysomyces</taxon>
    </lineage>
</organism>
<feature type="domain" description="DDHD" evidence="2">
    <location>
        <begin position="150"/>
        <end position="629"/>
    </location>
</feature>
<feature type="compositionally biased region" description="Polar residues" evidence="1">
    <location>
        <begin position="679"/>
        <end position="690"/>
    </location>
</feature>
<dbReference type="Pfam" id="PF02862">
    <property type="entry name" value="DDHD"/>
    <property type="match status" value="2"/>
</dbReference>
<sequence>MAISTKIAIENLQEATRQVLQARVPDHNVRIELIPIEWHRHIHDQVDPIMNRITLKSIPTIRLIENDYLADVLYYFSKDRGQKIIDNVAQLLNTSYHNFLEKHPDFNGEVVMLGYSLGGVIIYDILSHQRQPTEEELPAYQKLDFQVPHLDFKPTYFFTLGSPLGAVLTFRNQSPIQYHPDHDIIFENLFHPFDPLAYRFEPLINEYYTDQPAVLIDRSIPLGPSFSFPSMPSFPGLNLFSFFSWKMTPQQSSAEEPLQDATAAAAAAVGEEANAARQENENLRERNMDSISMTDKNNSLMSSVNTFLQYFTRGRGSRDDDKQDDQGQGPQREIGIITWDPLREQTREQLLAFRDEMEKKDLSKNSAHSNNEERPQLRTRAKTDNARDIEADDEHMFSLPPGSLFEGSLDDTHLVRPSTPQKKMSRHHHLVEVLGIDGVRMDSIERAQLNFGHRKQEAKRKLTTSSSNDDPSTIAEETALKEEKRKAEDKASVAEPRSSKERNDNKGNLGAQLNEELSEPGPGITEPGETKADVAQDISLPKGSNRSEREEDAGETGTSQEEAKTEEDEEKERQRELNKLPGGRRIDYVLQPESFMSMIANEYLVGLRAHFSYWTNKDLLWHIVRRLENLDFESENQPENNSKPTEEVPTASDAIPEEEDEIAVSRKEKQVKTAPSVAATKQSSQQKERC</sequence>